<keyword evidence="4" id="KW-1185">Reference proteome</keyword>
<dbReference type="EMBL" id="JBEQCT010000002">
    <property type="protein sequence ID" value="MFM2484904.1"/>
    <property type="molecule type" value="Genomic_DNA"/>
</dbReference>
<dbReference type="SMART" id="SM00155">
    <property type="entry name" value="PLDc"/>
    <property type="match status" value="2"/>
</dbReference>
<keyword evidence="1" id="KW-0732">Signal</keyword>
<feature type="signal peptide" evidence="1">
    <location>
        <begin position="1"/>
        <end position="17"/>
    </location>
</feature>
<evidence type="ECO:0000313" key="3">
    <source>
        <dbReference type="EMBL" id="MFM2484904.1"/>
    </source>
</evidence>
<accession>A0ABW9G685</accession>
<dbReference type="Gene3D" id="3.30.870.10">
    <property type="entry name" value="Endonuclease Chain A"/>
    <property type="match status" value="2"/>
</dbReference>
<dbReference type="InterPro" id="IPR050874">
    <property type="entry name" value="Diverse_PLD-related"/>
</dbReference>
<feature type="chain" id="PRO_5045538617" evidence="1">
    <location>
        <begin position="18"/>
        <end position="401"/>
    </location>
</feature>
<dbReference type="Proteomes" id="UP001629953">
    <property type="component" value="Unassembled WGS sequence"/>
</dbReference>
<dbReference type="PANTHER" id="PTHR10185">
    <property type="entry name" value="PHOSPHOLIPASE D - RELATED"/>
    <property type="match status" value="1"/>
</dbReference>
<dbReference type="InterPro" id="IPR001736">
    <property type="entry name" value="PLipase_D/transphosphatidylase"/>
</dbReference>
<feature type="domain" description="PLD phosphodiesterase" evidence="2">
    <location>
        <begin position="324"/>
        <end position="351"/>
    </location>
</feature>
<name>A0ABW9G685_9GAMM</name>
<organism evidence="3 4">
    <name type="scientific">Celerinatantimonas yamalensis</name>
    <dbReference type="NCBI Taxonomy" id="559956"/>
    <lineage>
        <taxon>Bacteria</taxon>
        <taxon>Pseudomonadati</taxon>
        <taxon>Pseudomonadota</taxon>
        <taxon>Gammaproteobacteria</taxon>
        <taxon>Celerinatantimonadaceae</taxon>
        <taxon>Celerinatantimonas</taxon>
    </lineage>
</organism>
<gene>
    <name evidence="3" type="ORF">ABUE30_07470</name>
</gene>
<dbReference type="Pfam" id="PF13091">
    <property type="entry name" value="PLDc_2"/>
    <property type="match status" value="2"/>
</dbReference>
<dbReference type="PROSITE" id="PS50035">
    <property type="entry name" value="PLD"/>
    <property type="match status" value="2"/>
</dbReference>
<proteinExistence type="predicted"/>
<dbReference type="PANTHER" id="PTHR10185:SF17">
    <property type="entry name" value="GM01519P-RELATED"/>
    <property type="match status" value="1"/>
</dbReference>
<reference evidence="3 4" key="1">
    <citation type="journal article" date="2013" name="Int. J. Syst. Evol. Microbiol.">
        <title>Celerinatantimonas yamalensis sp. nov., a cold-adapted diazotrophic bacterium from a cold permafrost brine.</title>
        <authorList>
            <person name="Shcherbakova V."/>
            <person name="Chuvilskaya N."/>
            <person name="Rivkina E."/>
            <person name="Demidov N."/>
            <person name="Uchaeva V."/>
            <person name="Suetin S."/>
            <person name="Suzina N."/>
            <person name="Gilichinsky D."/>
        </authorList>
    </citation>
    <scope>NUCLEOTIDE SEQUENCE [LARGE SCALE GENOMIC DNA]</scope>
    <source>
        <strain evidence="3 4">C7</strain>
    </source>
</reference>
<evidence type="ECO:0000313" key="4">
    <source>
        <dbReference type="Proteomes" id="UP001629953"/>
    </source>
</evidence>
<evidence type="ECO:0000256" key="1">
    <source>
        <dbReference type="SAM" id="SignalP"/>
    </source>
</evidence>
<protein>
    <submittedName>
        <fullName evidence="3">Phospholipase D-like domain-containing protein</fullName>
    </submittedName>
</protein>
<dbReference type="CDD" id="cd09107">
    <property type="entry name" value="PLDc_vPLD3_4_5_like_2"/>
    <property type="match status" value="1"/>
</dbReference>
<evidence type="ECO:0000259" key="2">
    <source>
        <dbReference type="PROSITE" id="PS50035"/>
    </source>
</evidence>
<comment type="caution">
    <text evidence="3">The sequence shown here is derived from an EMBL/GenBank/DDBJ whole genome shotgun (WGS) entry which is preliminary data.</text>
</comment>
<dbReference type="SUPFAM" id="SSF56024">
    <property type="entry name" value="Phospholipase D/nuclease"/>
    <property type="match status" value="2"/>
</dbReference>
<dbReference type="RefSeq" id="WP_408623091.1">
    <property type="nucleotide sequence ID" value="NZ_JBEQCT010000002.1"/>
</dbReference>
<feature type="domain" description="PLD phosphodiesterase" evidence="2">
    <location>
        <begin position="128"/>
        <end position="155"/>
    </location>
</feature>
<sequence>MRFYWLLLAFLSISSQAKFMIPGYELVYTTPVETTLTAPDLRGPTSVWCDLFDQAKQRIDIAQFYVSGKADEPLERVIAHLKAAGERGVKIRFLMDQHGLSISTPKTLEALKAIPNLTFNLIDYSHVGGGIIHAKYMVIDGQKAYVGSQNFDWRSLKHIHETGLLISDLAVVKQLQAIFDIDWHAQQLIAQGKPVLAVRHHVVLADESHSNYLVASPNNFDPPGVGDSQSELPRLLAKAKHYARIMVMTYAPLEFSRHHPRPYYHVIDDAIRAAAQRGVKIEMLVSNWNVGEPDIDYLKSLAVLPNIQIKIVTLPEAKSGFIPYARVMHSKTMDIDGNIAWVGTSNWEGGYMDNSRNLEVVMQNAKMAKRIGELHQQLWDSQYAKPLVLSEHYPHPHPGKP</sequence>
<dbReference type="InterPro" id="IPR025202">
    <property type="entry name" value="PLD-like_dom"/>
</dbReference>